<dbReference type="NCBIfam" id="NF046112">
    <property type="entry name" value="MSMEG_6209_Nter"/>
    <property type="match status" value="1"/>
</dbReference>
<organism evidence="1 2">
    <name type="scientific">Actinoplanes regularis</name>
    <dbReference type="NCBI Taxonomy" id="52697"/>
    <lineage>
        <taxon>Bacteria</taxon>
        <taxon>Bacillati</taxon>
        <taxon>Actinomycetota</taxon>
        <taxon>Actinomycetes</taxon>
        <taxon>Micromonosporales</taxon>
        <taxon>Micromonosporaceae</taxon>
        <taxon>Actinoplanes</taxon>
    </lineage>
</organism>
<dbReference type="EMBL" id="FZNR01000005">
    <property type="protein sequence ID" value="SNR74630.1"/>
    <property type="molecule type" value="Genomic_DNA"/>
</dbReference>
<dbReference type="Gene3D" id="1.10.8.1060">
    <property type="entry name" value="Corynebacterium glutamicum thioredoxin-dependent arsenate reductase, N-terminal domain"/>
    <property type="match status" value="1"/>
</dbReference>
<evidence type="ECO:0000313" key="2">
    <source>
        <dbReference type="Proteomes" id="UP000198415"/>
    </source>
</evidence>
<keyword evidence="2" id="KW-1185">Reference proteome</keyword>
<gene>
    <name evidence="1" type="ORF">SAMN06264365_105188</name>
</gene>
<dbReference type="Proteomes" id="UP000198415">
    <property type="component" value="Unassembled WGS sequence"/>
</dbReference>
<reference evidence="1 2" key="1">
    <citation type="submission" date="2017-06" db="EMBL/GenBank/DDBJ databases">
        <authorList>
            <person name="Kim H.J."/>
            <person name="Triplett B.A."/>
        </authorList>
    </citation>
    <scope>NUCLEOTIDE SEQUENCE [LARGE SCALE GENOMIC DNA]</scope>
    <source>
        <strain evidence="1 2">DSM 43151</strain>
    </source>
</reference>
<accession>A0A238YU90</accession>
<dbReference type="AlphaFoldDB" id="A0A238YU90"/>
<protein>
    <recommendedName>
        <fullName evidence="3">CUE domain-containing protein</fullName>
    </recommendedName>
</protein>
<proteinExistence type="predicted"/>
<evidence type="ECO:0008006" key="3">
    <source>
        <dbReference type="Google" id="ProtNLM"/>
    </source>
</evidence>
<sequence length="90" mass="9975">MNRSVTDDAEAESQVPDAEDGALIEILSVLRQHFPEVDDATVVEHVNDIHKRYAAAPVRDFVPLLVEREARATLTRLTGETVPAPDQRAE</sequence>
<evidence type="ECO:0000313" key="1">
    <source>
        <dbReference type="EMBL" id="SNR74630.1"/>
    </source>
</evidence>
<name>A0A238YU90_9ACTN</name>